<evidence type="ECO:0000256" key="1">
    <source>
        <dbReference type="SAM" id="MobiDB-lite"/>
    </source>
</evidence>
<dbReference type="Proteomes" id="UP000035268">
    <property type="component" value="Chromosome"/>
</dbReference>
<organism evidence="2 3">
    <name type="scientific">Kiritimatiella glycovorans</name>
    <dbReference type="NCBI Taxonomy" id="1307763"/>
    <lineage>
        <taxon>Bacteria</taxon>
        <taxon>Pseudomonadati</taxon>
        <taxon>Kiritimatiellota</taxon>
        <taxon>Kiritimatiellia</taxon>
        <taxon>Kiritimatiellales</taxon>
        <taxon>Kiritimatiellaceae</taxon>
        <taxon>Kiritimatiella</taxon>
    </lineage>
</organism>
<dbReference type="RefSeq" id="WP_052882083.1">
    <property type="nucleotide sequence ID" value="NZ_CP010904.1"/>
</dbReference>
<keyword evidence="3" id="KW-1185">Reference proteome</keyword>
<feature type="compositionally biased region" description="Basic and acidic residues" evidence="1">
    <location>
        <begin position="55"/>
        <end position="64"/>
    </location>
</feature>
<accession>A0A0G3EEA5</accession>
<evidence type="ECO:0000313" key="2">
    <source>
        <dbReference type="EMBL" id="AKJ64791.1"/>
    </source>
</evidence>
<gene>
    <name evidence="2" type="ORF">L21SP4_01546</name>
</gene>
<proteinExistence type="predicted"/>
<feature type="region of interest" description="Disordered" evidence="1">
    <location>
        <begin position="33"/>
        <end position="73"/>
    </location>
</feature>
<reference evidence="2 3" key="2">
    <citation type="journal article" date="2016" name="ISME J.">
        <title>Characterization of the first cultured representative of Verrucomicrobia subdivision 5 indicates the proposal of a novel phylum.</title>
        <authorList>
            <person name="Spring S."/>
            <person name="Bunk B."/>
            <person name="Sproer C."/>
            <person name="Schumann P."/>
            <person name="Rohde M."/>
            <person name="Tindall B.J."/>
            <person name="Klenk H.P."/>
        </authorList>
    </citation>
    <scope>NUCLEOTIDE SEQUENCE [LARGE SCALE GENOMIC DNA]</scope>
    <source>
        <strain evidence="2 3">L21-Fru-AB</strain>
    </source>
</reference>
<sequence>MQAETNIPDTIEALTAEVVSILAQGYMRYRKGRRLPSDSQDSEGNVAQVQESEAFTEKRLDVSGHRSLHSFTS</sequence>
<reference evidence="3" key="1">
    <citation type="submission" date="2015-02" db="EMBL/GenBank/DDBJ databases">
        <title>Description and complete genome sequence of the first cultured representative of the subdivision 5 of the Verrucomicrobia phylum.</title>
        <authorList>
            <person name="Spring S."/>
            <person name="Bunk B."/>
            <person name="Sproer C."/>
            <person name="Klenk H.-P."/>
        </authorList>
    </citation>
    <scope>NUCLEOTIDE SEQUENCE [LARGE SCALE GENOMIC DNA]</scope>
    <source>
        <strain evidence="3">L21-Fru-AB</strain>
    </source>
</reference>
<dbReference type="OrthoDB" id="9810300at2"/>
<protein>
    <submittedName>
        <fullName evidence="2">Uncharacterized protein</fullName>
    </submittedName>
</protein>
<evidence type="ECO:0000313" key="3">
    <source>
        <dbReference type="Proteomes" id="UP000035268"/>
    </source>
</evidence>
<dbReference type="KEGG" id="vbl:L21SP4_01546"/>
<dbReference type="STRING" id="1307763.L21SP4_01546"/>
<name>A0A0G3EEA5_9BACT</name>
<dbReference type="EMBL" id="CP010904">
    <property type="protein sequence ID" value="AKJ64791.1"/>
    <property type="molecule type" value="Genomic_DNA"/>
</dbReference>
<feature type="compositionally biased region" description="Polar residues" evidence="1">
    <location>
        <begin position="37"/>
        <end position="53"/>
    </location>
</feature>
<dbReference type="AlphaFoldDB" id="A0A0G3EEA5"/>